<reference evidence="3" key="2">
    <citation type="submission" date="2016-01" db="EMBL/GenBank/DDBJ databases">
        <title>First complete genome sequence of a species in the genus Microterricola, an extremophilic cold active enzyme producing strain ERGS5:02 isolated from Sikkim Himalaya.</title>
        <authorList>
            <person name="Kumar R."/>
            <person name="Singh D."/>
            <person name="Swarnkar M.K."/>
        </authorList>
    </citation>
    <scope>NUCLEOTIDE SEQUENCE [LARGE SCALE GENOMIC DNA]</scope>
    <source>
        <strain evidence="3">ERGS5:02</strain>
    </source>
</reference>
<keyword evidence="3" id="KW-1185">Reference proteome</keyword>
<reference evidence="2 3" key="1">
    <citation type="journal article" date="2016" name="J. Biotechnol.">
        <title>First complete genome sequence of a species in the genus Microterricola, an extremophilic cold active enzyme producing bacterial strain ERGS5:02 isolated from Sikkim Himalaya.</title>
        <authorList>
            <person name="Himanshu"/>
            <person name="Swarnkar M.K."/>
            <person name="Singh D."/>
            <person name="Kumar R."/>
        </authorList>
    </citation>
    <scope>NUCLEOTIDE SEQUENCE [LARGE SCALE GENOMIC DNA]</scope>
    <source>
        <strain evidence="2 3">ERGS5:02</strain>
    </source>
</reference>
<proteinExistence type="predicted"/>
<dbReference type="EMBL" id="CP014145">
    <property type="protein sequence ID" value="AMB58891.1"/>
    <property type="molecule type" value="Genomic_DNA"/>
</dbReference>
<organism evidence="2 3">
    <name type="scientific">Microterricola viridarii</name>
    <dbReference type="NCBI Taxonomy" id="412690"/>
    <lineage>
        <taxon>Bacteria</taxon>
        <taxon>Bacillati</taxon>
        <taxon>Actinomycetota</taxon>
        <taxon>Actinomycetes</taxon>
        <taxon>Micrococcales</taxon>
        <taxon>Microbacteriaceae</taxon>
        <taxon>Microterricola</taxon>
    </lineage>
</organism>
<dbReference type="KEGG" id="mvd:AWU67_08435"/>
<evidence type="ECO:0000313" key="2">
    <source>
        <dbReference type="EMBL" id="AMB58891.1"/>
    </source>
</evidence>
<evidence type="ECO:0000313" key="3">
    <source>
        <dbReference type="Proteomes" id="UP000058305"/>
    </source>
</evidence>
<feature type="region of interest" description="Disordered" evidence="1">
    <location>
        <begin position="149"/>
        <end position="169"/>
    </location>
</feature>
<dbReference type="Gene3D" id="3.40.50.1010">
    <property type="entry name" value="5'-nuclease"/>
    <property type="match status" value="1"/>
</dbReference>
<sequence>MVTIDKSEVFAGLDRAKFDRNDALFISSALQTDLSVFHSEQVLPSGRTRRASNYRPWQKSIPVAVDAAVLRVFTQITETVRLDSADTESVDRTDLLCAATAIAYGAPLYTTRPEAYAGLKNGLRLLEYRSVRNKSVLRERERAGTVVSIPIATPRRRPDSADVSSPPGAPLDELKAAFERGDPIDERVEALLLEAAKAEGFAEFVSTVLSGFLQDWDPSWRIAILERAEEFLPALAGDDVWHDGIMDYTSQLLTSTPGNTEISLARQTEVAMTALATWGRWPADASDDVLESLPHEPDDESLLTWYWIYLGMAGLSRATIDEEVESVRAGDVLPSRERIERLRGRG</sequence>
<protein>
    <submittedName>
        <fullName evidence="2">Uncharacterized protein</fullName>
    </submittedName>
</protein>
<name>A0A0X8E1Y0_9MICO</name>
<dbReference type="AlphaFoldDB" id="A0A0X8E1Y0"/>
<accession>A0A0X8E1Y0</accession>
<evidence type="ECO:0000256" key="1">
    <source>
        <dbReference type="SAM" id="MobiDB-lite"/>
    </source>
</evidence>
<dbReference type="Proteomes" id="UP000058305">
    <property type="component" value="Chromosome"/>
</dbReference>
<gene>
    <name evidence="2" type="ORF">AWU67_08435</name>
</gene>